<name>A0A843V3S1_COLES</name>
<gene>
    <name evidence="1" type="ORF">Taro_018877</name>
</gene>
<keyword evidence="2" id="KW-1185">Reference proteome</keyword>
<dbReference type="EMBL" id="NMUH01000894">
    <property type="protein sequence ID" value="MQL86339.1"/>
    <property type="molecule type" value="Genomic_DNA"/>
</dbReference>
<comment type="caution">
    <text evidence="1">The sequence shown here is derived from an EMBL/GenBank/DDBJ whole genome shotgun (WGS) entry which is preliminary data.</text>
</comment>
<sequence>MEEGGELVAVEFAESYTQRELVRHPPPPPPPRPPTLLVDLPACELLVARSASGAGARVSGALLVGSTRSAKRAVQELPFCVLNKPKLFRKFDY</sequence>
<evidence type="ECO:0000313" key="2">
    <source>
        <dbReference type="Proteomes" id="UP000652761"/>
    </source>
</evidence>
<protein>
    <submittedName>
        <fullName evidence="1">Uncharacterized protein</fullName>
    </submittedName>
</protein>
<accession>A0A843V3S1</accession>
<evidence type="ECO:0000313" key="1">
    <source>
        <dbReference type="EMBL" id="MQL86339.1"/>
    </source>
</evidence>
<proteinExistence type="predicted"/>
<dbReference type="AlphaFoldDB" id="A0A843V3S1"/>
<dbReference type="Proteomes" id="UP000652761">
    <property type="component" value="Unassembled WGS sequence"/>
</dbReference>
<organism evidence="1 2">
    <name type="scientific">Colocasia esculenta</name>
    <name type="common">Wild taro</name>
    <name type="synonym">Arum esculentum</name>
    <dbReference type="NCBI Taxonomy" id="4460"/>
    <lineage>
        <taxon>Eukaryota</taxon>
        <taxon>Viridiplantae</taxon>
        <taxon>Streptophyta</taxon>
        <taxon>Embryophyta</taxon>
        <taxon>Tracheophyta</taxon>
        <taxon>Spermatophyta</taxon>
        <taxon>Magnoliopsida</taxon>
        <taxon>Liliopsida</taxon>
        <taxon>Araceae</taxon>
        <taxon>Aroideae</taxon>
        <taxon>Colocasieae</taxon>
        <taxon>Colocasia</taxon>
    </lineage>
</organism>
<reference evidence="1" key="1">
    <citation type="submission" date="2017-07" db="EMBL/GenBank/DDBJ databases">
        <title>Taro Niue Genome Assembly and Annotation.</title>
        <authorList>
            <person name="Atibalentja N."/>
            <person name="Keating K."/>
            <person name="Fields C.J."/>
        </authorList>
    </citation>
    <scope>NUCLEOTIDE SEQUENCE</scope>
    <source>
        <strain evidence="1">Niue_2</strain>
        <tissue evidence="1">Leaf</tissue>
    </source>
</reference>